<dbReference type="RefSeq" id="WP_344663383.1">
    <property type="nucleotide sequence ID" value="NZ_BAAAQN010000001.1"/>
</dbReference>
<evidence type="ECO:0000313" key="2">
    <source>
        <dbReference type="EMBL" id="GAA2010485.1"/>
    </source>
</evidence>
<name>A0ABN2TI68_9ACTN</name>
<evidence type="ECO:0000256" key="1">
    <source>
        <dbReference type="SAM" id="SignalP"/>
    </source>
</evidence>
<dbReference type="InterPro" id="IPR000250">
    <property type="entry name" value="Peptidase_G1"/>
</dbReference>
<feature type="signal peptide" evidence="1">
    <location>
        <begin position="1"/>
        <end position="32"/>
    </location>
</feature>
<comment type="caution">
    <text evidence="2">The sequence shown here is derived from an EMBL/GenBank/DDBJ whole genome shotgun (WGS) entry which is preliminary data.</text>
</comment>
<dbReference type="EMBL" id="BAAAQN010000001">
    <property type="protein sequence ID" value="GAA2010485.1"/>
    <property type="molecule type" value="Genomic_DNA"/>
</dbReference>
<dbReference type="CDD" id="cd13426">
    <property type="entry name" value="Peptidase_G1"/>
    <property type="match status" value="1"/>
</dbReference>
<reference evidence="2 3" key="1">
    <citation type="journal article" date="2019" name="Int. J. Syst. Evol. Microbiol.">
        <title>The Global Catalogue of Microorganisms (GCM) 10K type strain sequencing project: providing services to taxonomists for standard genome sequencing and annotation.</title>
        <authorList>
            <consortium name="The Broad Institute Genomics Platform"/>
            <consortium name="The Broad Institute Genome Sequencing Center for Infectious Disease"/>
            <person name="Wu L."/>
            <person name="Ma J."/>
        </authorList>
    </citation>
    <scope>NUCLEOTIDE SEQUENCE [LARGE SCALE GENOMIC DNA]</scope>
    <source>
        <strain evidence="2 3">JCM 16014</strain>
    </source>
</reference>
<sequence>MKPPKMPRRFAVLGVSAFSLATVIGFFAPAQAQIDPNAGSPTTSVVDCGDGSTVTLVSPHPGFSAASATDAQLEANGLPPRPQDAADLAEWQSFVAMPNDPTPHCGTADGHVRTSHPIVAPGTSDAAPAAVTPDVGSSANYHSANWSGYQSFNKTYTDAYGKWKVPNAGARPSSAFTYSSTWVGIGSGNSRSQPLIQAGSDSYNEGQPWYDLWWEMYPQNSSQSIGIVSPGDTIYSHAHLTANNDWVIVEDLTSGLGKGQTHSYKTTGFSTSTQAEWIVERPDFGGTLYPLADAPTTFQGATASGPGFSGTTLNLLPHYTWTMYNCKNGPNKILAQPGTINSAGGFPVSWKSYGVQGSWGCTVW</sequence>
<dbReference type="PANTHER" id="PTHR37536">
    <property type="entry name" value="PUTATIVE (AFU_ORTHOLOGUE AFUA_3G02970)-RELATED"/>
    <property type="match status" value="1"/>
</dbReference>
<accession>A0ABN2TI68</accession>
<dbReference type="Pfam" id="PF01828">
    <property type="entry name" value="Peptidase_A4"/>
    <property type="match status" value="1"/>
</dbReference>
<protein>
    <recommendedName>
        <fullName evidence="4">Secreted protein</fullName>
    </recommendedName>
</protein>
<gene>
    <name evidence="2" type="ORF">GCM10009839_00480</name>
</gene>
<organism evidence="2 3">
    <name type="scientific">Catenulispora yoronensis</name>
    <dbReference type="NCBI Taxonomy" id="450799"/>
    <lineage>
        <taxon>Bacteria</taxon>
        <taxon>Bacillati</taxon>
        <taxon>Actinomycetota</taxon>
        <taxon>Actinomycetes</taxon>
        <taxon>Catenulisporales</taxon>
        <taxon>Catenulisporaceae</taxon>
        <taxon>Catenulispora</taxon>
    </lineage>
</organism>
<dbReference type="PANTHER" id="PTHR37536:SF1">
    <property type="entry name" value="ASPERGILLOPEPSIN, PUTAITVE (AFU_ORTHOLOGUE AFUA_7G01200)"/>
    <property type="match status" value="1"/>
</dbReference>
<feature type="chain" id="PRO_5046176290" description="Secreted protein" evidence="1">
    <location>
        <begin position="33"/>
        <end position="364"/>
    </location>
</feature>
<keyword evidence="1" id="KW-0732">Signal</keyword>
<dbReference type="SUPFAM" id="SSF49899">
    <property type="entry name" value="Concanavalin A-like lectins/glucanases"/>
    <property type="match status" value="1"/>
</dbReference>
<dbReference type="InterPro" id="IPR013320">
    <property type="entry name" value="ConA-like_dom_sf"/>
</dbReference>
<dbReference type="Proteomes" id="UP001500751">
    <property type="component" value="Unassembled WGS sequence"/>
</dbReference>
<dbReference type="Gene3D" id="2.60.120.700">
    <property type="entry name" value="Peptidase G1"/>
    <property type="match status" value="1"/>
</dbReference>
<evidence type="ECO:0000313" key="3">
    <source>
        <dbReference type="Proteomes" id="UP001500751"/>
    </source>
</evidence>
<proteinExistence type="predicted"/>
<dbReference type="InterPro" id="IPR038656">
    <property type="entry name" value="Peptidase_G1_sf"/>
</dbReference>
<evidence type="ECO:0008006" key="4">
    <source>
        <dbReference type="Google" id="ProtNLM"/>
    </source>
</evidence>
<keyword evidence="3" id="KW-1185">Reference proteome</keyword>